<accession>A0ABW4PT56</accession>
<gene>
    <name evidence="1" type="ORF">ACFSJS_23365</name>
</gene>
<dbReference type="EMBL" id="JBHUFU010000016">
    <property type="protein sequence ID" value="MFD1832561.1"/>
    <property type="molecule type" value="Genomic_DNA"/>
</dbReference>
<dbReference type="Proteomes" id="UP001597365">
    <property type="component" value="Unassembled WGS sequence"/>
</dbReference>
<comment type="caution">
    <text evidence="1">The sequence shown here is derived from an EMBL/GenBank/DDBJ whole genome shotgun (WGS) entry which is preliminary data.</text>
</comment>
<keyword evidence="2" id="KW-1185">Reference proteome</keyword>
<sequence length="65" mass="6753">MPEVLVPHPPGTATRFPIASMLPRALCEVMTSNRRGFSSRCTSTVVGGESPVRLIGSRTGGVVAG</sequence>
<organism evidence="1 2">
    <name type="scientific">Streptomyces desertarenae</name>
    <dbReference type="NCBI Taxonomy" id="2666184"/>
    <lineage>
        <taxon>Bacteria</taxon>
        <taxon>Bacillati</taxon>
        <taxon>Actinomycetota</taxon>
        <taxon>Actinomycetes</taxon>
        <taxon>Kitasatosporales</taxon>
        <taxon>Streptomycetaceae</taxon>
        <taxon>Streptomyces</taxon>
    </lineage>
</organism>
<evidence type="ECO:0000313" key="2">
    <source>
        <dbReference type="Proteomes" id="UP001597365"/>
    </source>
</evidence>
<proteinExistence type="predicted"/>
<reference evidence="2" key="1">
    <citation type="journal article" date="2019" name="Int. J. Syst. Evol. Microbiol.">
        <title>The Global Catalogue of Microorganisms (GCM) 10K type strain sequencing project: providing services to taxonomists for standard genome sequencing and annotation.</title>
        <authorList>
            <consortium name="The Broad Institute Genomics Platform"/>
            <consortium name="The Broad Institute Genome Sequencing Center for Infectious Disease"/>
            <person name="Wu L."/>
            <person name="Ma J."/>
        </authorList>
    </citation>
    <scope>NUCLEOTIDE SEQUENCE [LARGE SCALE GENOMIC DNA]</scope>
    <source>
        <strain evidence="2">CGMCC 4.7455</strain>
    </source>
</reference>
<evidence type="ECO:0000313" key="1">
    <source>
        <dbReference type="EMBL" id="MFD1832561.1"/>
    </source>
</evidence>
<name>A0ABW4PT56_9ACTN</name>
<protein>
    <submittedName>
        <fullName evidence="1">Uncharacterized protein</fullName>
    </submittedName>
</protein>
<dbReference type="RefSeq" id="WP_380903585.1">
    <property type="nucleotide sequence ID" value="NZ_JBHUFU010000016.1"/>
</dbReference>